<evidence type="ECO:0000256" key="1">
    <source>
        <dbReference type="ARBA" id="ARBA00001964"/>
    </source>
</evidence>
<dbReference type="FunCoup" id="A0A061A9U3">
    <property type="interactions" value="231"/>
</dbReference>
<dbReference type="FunFam" id="3.40.50.970:FF:000001">
    <property type="entry name" value="Pyruvate dehydrogenase E1 beta subunit"/>
    <property type="match status" value="1"/>
</dbReference>
<evidence type="ECO:0000256" key="3">
    <source>
        <dbReference type="ARBA" id="ARBA00023052"/>
    </source>
</evidence>
<sequence>MAIITLLEAINQALDQAMEKDQSIVVFGEDAGFEGGVFRVTAGLQKKYGETRVFDTPIAESAIVGSAIGMAMNGLKPVAEIQFDGFIFPGYTDLVTHAARMRNRSRGQFTVPMVLRLPHGGGIRALEHHSEALEVLFASIPGLKVVTPSTPYDAKGLLLAAINDPDPVVFLEPKRIYRAGKQEVPAEMYEIPIGKAKVVKQGTDITVVAWGSIVREVEKAVKLVEAEGISVEIIDLRTIAPVDEETILNSVKKTGRFMVVTEAVKSYGPAAELITMVNEKAFFSLEAAPVRFTGFDITVPLARGEHYHFPQPEKIAAYLRKLAKARP</sequence>
<proteinExistence type="predicted"/>
<dbReference type="PANTHER" id="PTHR43257">
    <property type="entry name" value="PYRUVATE DEHYDROGENASE E1 COMPONENT BETA SUBUNIT"/>
    <property type="match status" value="1"/>
</dbReference>
<dbReference type="Proteomes" id="UP000032434">
    <property type="component" value="Chromosome 1"/>
</dbReference>
<dbReference type="AlphaFoldDB" id="A0A061A9U3"/>
<evidence type="ECO:0000259" key="4">
    <source>
        <dbReference type="SMART" id="SM00861"/>
    </source>
</evidence>
<organism evidence="5 6">
    <name type="scientific">Acholeplasma oculi</name>
    <dbReference type="NCBI Taxonomy" id="35623"/>
    <lineage>
        <taxon>Bacteria</taxon>
        <taxon>Bacillati</taxon>
        <taxon>Mycoplasmatota</taxon>
        <taxon>Mollicutes</taxon>
        <taxon>Acholeplasmatales</taxon>
        <taxon>Acholeplasmataceae</taxon>
        <taxon>Acholeplasma</taxon>
    </lineage>
</organism>
<keyword evidence="5" id="KW-0670">Pyruvate</keyword>
<evidence type="ECO:0000313" key="5">
    <source>
        <dbReference type="EMBL" id="CDR30164.1"/>
    </source>
</evidence>
<dbReference type="KEGG" id="aoc:Aocu_00910"/>
<evidence type="ECO:0000256" key="2">
    <source>
        <dbReference type="ARBA" id="ARBA00023002"/>
    </source>
</evidence>
<evidence type="ECO:0000313" key="6">
    <source>
        <dbReference type="Proteomes" id="UP000032434"/>
    </source>
</evidence>
<protein>
    <submittedName>
        <fullName evidence="5">Pyruvate dehydrogenase (Acetyl-transferring) E1 component, beta subunit</fullName>
    </submittedName>
</protein>
<keyword evidence="6" id="KW-1185">Reference proteome</keyword>
<dbReference type="InterPro" id="IPR005475">
    <property type="entry name" value="Transketolase-like_Pyr-bd"/>
</dbReference>
<dbReference type="SMART" id="SM00861">
    <property type="entry name" value="Transket_pyr"/>
    <property type="match status" value="1"/>
</dbReference>
<dbReference type="HOGENOM" id="CLU_012907_1_0_14"/>
<name>A0A061A9U3_9MOLU</name>
<keyword evidence="2" id="KW-0560">Oxidoreductase</keyword>
<dbReference type="FunFam" id="3.40.50.920:FF:000001">
    <property type="entry name" value="Pyruvate dehydrogenase E1 beta subunit"/>
    <property type="match status" value="1"/>
</dbReference>
<dbReference type="Gene3D" id="3.40.50.970">
    <property type="match status" value="1"/>
</dbReference>
<accession>A0A061A9U3</accession>
<dbReference type="OrthoDB" id="8732661at2"/>
<dbReference type="InterPro" id="IPR033248">
    <property type="entry name" value="Transketolase_C"/>
</dbReference>
<comment type="cofactor">
    <cofactor evidence="1">
        <name>thiamine diphosphate</name>
        <dbReference type="ChEBI" id="CHEBI:58937"/>
    </cofactor>
</comment>
<dbReference type="CDD" id="cd07036">
    <property type="entry name" value="TPP_PYR_E1-PDHc-beta_like"/>
    <property type="match status" value="1"/>
</dbReference>
<dbReference type="Gene3D" id="3.40.50.920">
    <property type="match status" value="1"/>
</dbReference>
<dbReference type="PATRIC" id="fig|35623.3.peg.90"/>
<dbReference type="PANTHER" id="PTHR43257:SF2">
    <property type="entry name" value="PYRUVATE DEHYDROGENASE E1 COMPONENT SUBUNIT BETA"/>
    <property type="match status" value="1"/>
</dbReference>
<dbReference type="EMBL" id="LK028559">
    <property type="protein sequence ID" value="CDR30164.1"/>
    <property type="molecule type" value="Genomic_DNA"/>
</dbReference>
<dbReference type="InterPro" id="IPR029061">
    <property type="entry name" value="THDP-binding"/>
</dbReference>
<dbReference type="InParanoid" id="A0A061A9U3"/>
<dbReference type="STRING" id="35623.Aocu_00910"/>
<dbReference type="RefSeq" id="WP_045748756.1">
    <property type="nucleotide sequence ID" value="NZ_FUZK01000002.1"/>
</dbReference>
<dbReference type="GO" id="GO:0016491">
    <property type="term" value="F:oxidoreductase activity"/>
    <property type="evidence" value="ECO:0007669"/>
    <property type="project" value="UniProtKB-KW"/>
</dbReference>
<dbReference type="SUPFAM" id="SSF52922">
    <property type="entry name" value="TK C-terminal domain-like"/>
    <property type="match status" value="1"/>
</dbReference>
<gene>
    <name evidence="5" type="primary">pdhB</name>
    <name evidence="5" type="ORF">Aocu_00910</name>
</gene>
<dbReference type="SUPFAM" id="SSF52518">
    <property type="entry name" value="Thiamin diphosphate-binding fold (THDP-binding)"/>
    <property type="match status" value="1"/>
</dbReference>
<dbReference type="Pfam" id="PF02779">
    <property type="entry name" value="Transket_pyr"/>
    <property type="match status" value="1"/>
</dbReference>
<dbReference type="InterPro" id="IPR009014">
    <property type="entry name" value="Transketo_C/PFOR_II"/>
</dbReference>
<feature type="domain" description="Transketolase-like pyrimidine-binding" evidence="4">
    <location>
        <begin position="4"/>
        <end position="179"/>
    </location>
</feature>
<keyword evidence="3" id="KW-0786">Thiamine pyrophosphate</keyword>
<reference evidence="6" key="1">
    <citation type="submission" date="2014-05" db="EMBL/GenBank/DDBJ databases">
        <authorList>
            <person name="Kube M."/>
        </authorList>
    </citation>
    <scope>NUCLEOTIDE SEQUENCE [LARGE SCALE GENOMIC DNA]</scope>
</reference>
<dbReference type="Pfam" id="PF02780">
    <property type="entry name" value="Transketolase_C"/>
    <property type="match status" value="1"/>
</dbReference>